<dbReference type="RefSeq" id="WP_136565577.1">
    <property type="nucleotide sequence ID" value="NZ_SNTZ01000002.1"/>
</dbReference>
<proteinExistence type="predicted"/>
<protein>
    <submittedName>
        <fullName evidence="1">Uncharacterized protein</fullName>
    </submittedName>
</protein>
<dbReference type="Proteomes" id="UP000310406">
    <property type="component" value="Unassembled WGS sequence"/>
</dbReference>
<dbReference type="EMBL" id="SNTZ01000002">
    <property type="protein sequence ID" value="THV59980.1"/>
    <property type="molecule type" value="Genomic_DNA"/>
</dbReference>
<gene>
    <name evidence="1" type="ORF">EZV76_05310</name>
</gene>
<dbReference type="OrthoDB" id="1444319at2"/>
<evidence type="ECO:0000313" key="1">
    <source>
        <dbReference type="EMBL" id="THV59980.1"/>
    </source>
</evidence>
<keyword evidence="2" id="KW-1185">Reference proteome</keyword>
<reference evidence="1 2" key="1">
    <citation type="submission" date="2019-03" db="EMBL/GenBank/DDBJ databases">
        <title>Muricauda SCR12 sp.nov, a marine bacterium isolated from Pacific Ocean:the Okinawa trough.</title>
        <authorList>
            <person name="Liu L."/>
        </authorList>
    </citation>
    <scope>NUCLEOTIDE SEQUENCE [LARGE SCALE GENOMIC DNA]</scope>
    <source>
        <strain evidence="1 2">SCR12</strain>
    </source>
</reference>
<comment type="caution">
    <text evidence="1">The sequence shown here is derived from an EMBL/GenBank/DDBJ whole genome shotgun (WGS) entry which is preliminary data.</text>
</comment>
<organism evidence="1 2">
    <name type="scientific">Flagellimonas alvinocaridis</name>
    <dbReference type="NCBI Taxonomy" id="2530200"/>
    <lineage>
        <taxon>Bacteria</taxon>
        <taxon>Pseudomonadati</taxon>
        <taxon>Bacteroidota</taxon>
        <taxon>Flavobacteriia</taxon>
        <taxon>Flavobacteriales</taxon>
        <taxon>Flavobacteriaceae</taxon>
        <taxon>Flagellimonas</taxon>
    </lineage>
</organism>
<evidence type="ECO:0000313" key="2">
    <source>
        <dbReference type="Proteomes" id="UP000310406"/>
    </source>
</evidence>
<name>A0A4S8RPA7_9FLAO</name>
<sequence>MKYLLLTALATLLNSCGSGLEYDGPNSRTYTYILTNQTGIELIITSDFGRTELVSTNDSYQCQIDVEDDYSGGLCSLELEIRIPETNKGYRCFGLASDVEELCFVDDFKLFTISEGTIFTETKTRTYEYVLTPDLLENAFELPQ</sequence>
<accession>A0A4S8RPA7</accession>
<dbReference type="AlphaFoldDB" id="A0A4S8RPA7"/>